<dbReference type="PROSITE" id="PS50111">
    <property type="entry name" value="CHEMOTAXIS_TRANSDUC_2"/>
    <property type="match status" value="1"/>
</dbReference>
<dbReference type="InterPro" id="IPR047347">
    <property type="entry name" value="YvaQ-like_sensor"/>
</dbReference>
<dbReference type="SMART" id="SM00304">
    <property type="entry name" value="HAMP"/>
    <property type="match status" value="1"/>
</dbReference>
<dbReference type="Pfam" id="PF12729">
    <property type="entry name" value="4HB_MCP_1"/>
    <property type="match status" value="1"/>
</dbReference>
<protein>
    <submittedName>
        <fullName evidence="8">Methyl-accepting chemotaxis protein</fullName>
    </submittedName>
</protein>
<dbReference type="InterPro" id="IPR004089">
    <property type="entry name" value="MCPsignal_dom"/>
</dbReference>
<comment type="similarity">
    <text evidence="2">Belongs to the methyl-accepting chemotaxis (MCP) protein family.</text>
</comment>
<organism evidence="8 9">
    <name type="scientific">Clostridium neuense</name>
    <dbReference type="NCBI Taxonomy" id="1728934"/>
    <lineage>
        <taxon>Bacteria</taxon>
        <taxon>Bacillati</taxon>
        <taxon>Bacillota</taxon>
        <taxon>Clostridia</taxon>
        <taxon>Eubacteriales</taxon>
        <taxon>Clostridiaceae</taxon>
        <taxon>Clostridium</taxon>
    </lineage>
</organism>
<evidence type="ECO:0000256" key="4">
    <source>
        <dbReference type="SAM" id="Coils"/>
    </source>
</evidence>
<dbReference type="RefSeq" id="WP_406786853.1">
    <property type="nucleotide sequence ID" value="NZ_JBJIAA010000005.1"/>
</dbReference>
<dbReference type="InterPro" id="IPR003660">
    <property type="entry name" value="HAMP_dom"/>
</dbReference>
<feature type="domain" description="Methyl-accepting transducer" evidence="6">
    <location>
        <begin position="284"/>
        <end position="535"/>
    </location>
</feature>
<sequence>MNFNKMKLSTKLITGFSLMIVLIVGISVLSIIKLNKIDSTVKDLTITEDRKLTLAYEMKSDVDNMAIAVRNICASSDVAYMRTQENEYKAAQKEYNSNKRQLQSLTYTALGKQLNKEVDEKDDAAFDAFNEAIKIGMKTDVSNEELTKIISELKKPQDDLTSSIDKFVKAQKDATQEKGVLSRDTTIAASNIIIVVLIVSVILGILFTYLIRKSIVSQIREVFEGAEKLANGEFDFKMKVVSKDEIGKTVNALNNAVEKLNNSMKLVRSESEGIIKSIETSDGMLQAVNGEIEQVSAATEEISAGMEQSSASVEEVTSMTITVKEEINVTAEKAKEGLKVALNIQDKAKVINNDSLNSKESAEKIYKQTKDNLEKSLEEVKVVNKISEMAESINGIAEQTNLLALNAAIEAARAGDQGKGFAVVAEEVRKLAEESAGAVSQIQDEIGTVLGAVEKLSDSAKSILVFMEKNVLKDYESLISISHEYKEDGIRVKDIIEKFAEVSDTISSSIDQITMTMEQVAASVTEVAKSSTDIAASVGEVKDKSEAITNESKGNLEGADKLINLIREFKLG</sequence>
<dbReference type="PROSITE" id="PS50885">
    <property type="entry name" value="HAMP"/>
    <property type="match status" value="1"/>
</dbReference>
<evidence type="ECO:0000259" key="6">
    <source>
        <dbReference type="PROSITE" id="PS50111"/>
    </source>
</evidence>
<reference evidence="8 9" key="1">
    <citation type="submission" date="2024-11" db="EMBL/GenBank/DDBJ databases">
        <authorList>
            <person name="Heng Y.C."/>
            <person name="Lim A.C.H."/>
            <person name="Lee J.K.Y."/>
            <person name="Kittelmann S."/>
        </authorList>
    </citation>
    <scope>NUCLEOTIDE SEQUENCE [LARGE SCALE GENOMIC DNA]</scope>
    <source>
        <strain evidence="8 9">WILCCON 0114</strain>
    </source>
</reference>
<dbReference type="Gene3D" id="1.10.287.950">
    <property type="entry name" value="Methyl-accepting chemotaxis protein"/>
    <property type="match status" value="1"/>
</dbReference>
<feature type="transmembrane region" description="Helical" evidence="5">
    <location>
        <begin position="192"/>
        <end position="211"/>
    </location>
</feature>
<dbReference type="PANTHER" id="PTHR32089">
    <property type="entry name" value="METHYL-ACCEPTING CHEMOTAXIS PROTEIN MCPB"/>
    <property type="match status" value="1"/>
</dbReference>
<dbReference type="InterPro" id="IPR024478">
    <property type="entry name" value="HlyB_4HB_MCP"/>
</dbReference>
<keyword evidence="4" id="KW-0175">Coiled coil</keyword>
<dbReference type="CDD" id="cd06225">
    <property type="entry name" value="HAMP"/>
    <property type="match status" value="1"/>
</dbReference>
<evidence type="ECO:0000256" key="1">
    <source>
        <dbReference type="ARBA" id="ARBA00023224"/>
    </source>
</evidence>
<name>A0ABW8TCV4_9CLOT</name>
<evidence type="ECO:0000259" key="7">
    <source>
        <dbReference type="PROSITE" id="PS50885"/>
    </source>
</evidence>
<keyword evidence="1 3" id="KW-0807">Transducer</keyword>
<dbReference type="SUPFAM" id="SSF58104">
    <property type="entry name" value="Methyl-accepting chemotaxis protein (MCP) signaling domain"/>
    <property type="match status" value="1"/>
</dbReference>
<evidence type="ECO:0000256" key="3">
    <source>
        <dbReference type="PROSITE-ProRule" id="PRU00284"/>
    </source>
</evidence>
<dbReference type="Pfam" id="PF00672">
    <property type="entry name" value="HAMP"/>
    <property type="match status" value="1"/>
</dbReference>
<keyword evidence="9" id="KW-1185">Reference proteome</keyword>
<keyword evidence="5" id="KW-1133">Transmembrane helix</keyword>
<feature type="domain" description="HAMP" evidence="7">
    <location>
        <begin position="213"/>
        <end position="265"/>
    </location>
</feature>
<dbReference type="Pfam" id="PF00015">
    <property type="entry name" value="MCPsignal"/>
    <property type="match status" value="1"/>
</dbReference>
<evidence type="ECO:0000256" key="5">
    <source>
        <dbReference type="SAM" id="Phobius"/>
    </source>
</evidence>
<keyword evidence="5" id="KW-0472">Membrane</keyword>
<gene>
    <name evidence="8" type="ORF">ACJDT4_07100</name>
</gene>
<dbReference type="PANTHER" id="PTHR32089:SF112">
    <property type="entry name" value="LYSOZYME-LIKE PROTEIN-RELATED"/>
    <property type="match status" value="1"/>
</dbReference>
<accession>A0ABW8TCV4</accession>
<dbReference type="SMART" id="SM00283">
    <property type="entry name" value="MA"/>
    <property type="match status" value="1"/>
</dbReference>
<proteinExistence type="inferred from homology"/>
<dbReference type="Proteomes" id="UP001623592">
    <property type="component" value="Unassembled WGS sequence"/>
</dbReference>
<evidence type="ECO:0000313" key="9">
    <source>
        <dbReference type="Proteomes" id="UP001623592"/>
    </source>
</evidence>
<dbReference type="EMBL" id="JBJIAA010000005">
    <property type="protein sequence ID" value="MFL0250186.1"/>
    <property type="molecule type" value="Genomic_DNA"/>
</dbReference>
<keyword evidence="5" id="KW-0812">Transmembrane</keyword>
<comment type="caution">
    <text evidence="8">The sequence shown here is derived from an EMBL/GenBank/DDBJ whole genome shotgun (WGS) entry which is preliminary data.</text>
</comment>
<dbReference type="CDD" id="cd19411">
    <property type="entry name" value="MCP2201-like_sensor"/>
    <property type="match status" value="1"/>
</dbReference>
<evidence type="ECO:0000313" key="8">
    <source>
        <dbReference type="EMBL" id="MFL0250186.1"/>
    </source>
</evidence>
<feature type="transmembrane region" description="Helical" evidence="5">
    <location>
        <begin position="12"/>
        <end position="32"/>
    </location>
</feature>
<feature type="coiled-coil region" evidence="4">
    <location>
        <begin position="243"/>
        <end position="270"/>
    </location>
</feature>
<evidence type="ECO:0000256" key="2">
    <source>
        <dbReference type="ARBA" id="ARBA00029447"/>
    </source>
</evidence>